<dbReference type="EMBL" id="DVIU01000023">
    <property type="protein sequence ID" value="HIS35219.1"/>
    <property type="molecule type" value="Genomic_DNA"/>
</dbReference>
<dbReference type="PANTHER" id="PTHR46797">
    <property type="entry name" value="HTH-TYPE TRANSCRIPTIONAL REGULATOR"/>
    <property type="match status" value="1"/>
</dbReference>
<feature type="domain" description="HTH cro/C1-type" evidence="4">
    <location>
        <begin position="14"/>
        <end position="68"/>
    </location>
</feature>
<dbReference type="Proteomes" id="UP000823928">
    <property type="component" value="Unassembled WGS sequence"/>
</dbReference>
<dbReference type="SUPFAM" id="SSF47413">
    <property type="entry name" value="lambda repressor-like DNA-binding domains"/>
    <property type="match status" value="1"/>
</dbReference>
<evidence type="ECO:0000256" key="1">
    <source>
        <dbReference type="ARBA" id="ARBA00023015"/>
    </source>
</evidence>
<keyword evidence="2" id="KW-0238">DNA-binding</keyword>
<dbReference type="GO" id="GO:0005829">
    <property type="term" value="C:cytosol"/>
    <property type="evidence" value="ECO:0007669"/>
    <property type="project" value="TreeGrafter"/>
</dbReference>
<comment type="caution">
    <text evidence="5">The sequence shown here is derived from an EMBL/GenBank/DDBJ whole genome shotgun (WGS) entry which is preliminary data.</text>
</comment>
<protein>
    <submittedName>
        <fullName evidence="5">Helix-turn-helix transcriptional regulator</fullName>
    </submittedName>
</protein>
<evidence type="ECO:0000313" key="6">
    <source>
        <dbReference type="Proteomes" id="UP000823928"/>
    </source>
</evidence>
<reference evidence="5" key="1">
    <citation type="submission" date="2020-10" db="EMBL/GenBank/DDBJ databases">
        <authorList>
            <person name="Gilroy R."/>
        </authorList>
    </citation>
    <scope>NUCLEOTIDE SEQUENCE</scope>
    <source>
        <strain evidence="5">6276</strain>
    </source>
</reference>
<keyword evidence="1" id="KW-0805">Transcription regulation</keyword>
<gene>
    <name evidence="5" type="ORF">IAC10_01120</name>
</gene>
<organism evidence="5 6">
    <name type="scientific">Candidatus Scatousia excrementigallinarum</name>
    <dbReference type="NCBI Taxonomy" id="2840935"/>
    <lineage>
        <taxon>Bacteria</taxon>
        <taxon>Candidatus Scatousia</taxon>
    </lineage>
</organism>
<dbReference type="SMART" id="SM00530">
    <property type="entry name" value="HTH_XRE"/>
    <property type="match status" value="1"/>
</dbReference>
<dbReference type="CDD" id="cd00093">
    <property type="entry name" value="HTH_XRE"/>
    <property type="match status" value="1"/>
</dbReference>
<dbReference type="InterPro" id="IPR050807">
    <property type="entry name" value="TransReg_Diox_bact_type"/>
</dbReference>
<proteinExistence type="predicted"/>
<dbReference type="PROSITE" id="PS50943">
    <property type="entry name" value="HTH_CROC1"/>
    <property type="match status" value="1"/>
</dbReference>
<reference evidence="5" key="2">
    <citation type="journal article" date="2021" name="PeerJ">
        <title>Extensive microbial diversity within the chicken gut microbiome revealed by metagenomics and culture.</title>
        <authorList>
            <person name="Gilroy R."/>
            <person name="Ravi A."/>
            <person name="Getino M."/>
            <person name="Pursley I."/>
            <person name="Horton D.L."/>
            <person name="Alikhan N.F."/>
            <person name="Baker D."/>
            <person name="Gharbi K."/>
            <person name="Hall N."/>
            <person name="Watson M."/>
            <person name="Adriaenssens E.M."/>
            <person name="Foster-Nyarko E."/>
            <person name="Jarju S."/>
            <person name="Secka A."/>
            <person name="Antonio M."/>
            <person name="Oren A."/>
            <person name="Chaudhuri R.R."/>
            <person name="La Ragione R."/>
            <person name="Hildebrand F."/>
            <person name="Pallen M.J."/>
        </authorList>
    </citation>
    <scope>NUCLEOTIDE SEQUENCE</scope>
    <source>
        <strain evidence="5">6276</strain>
    </source>
</reference>
<evidence type="ECO:0000313" key="5">
    <source>
        <dbReference type="EMBL" id="HIS35219.1"/>
    </source>
</evidence>
<sequence>MEDKVILDKVSDNIRLARLQQRISQEKLAEMVDISTKYLNMIENRKANPTIVIVIKICIALGIELNTVYPQSEFIKY</sequence>
<dbReference type="AlphaFoldDB" id="A0A9D1EX46"/>
<dbReference type="GO" id="GO:0003677">
    <property type="term" value="F:DNA binding"/>
    <property type="evidence" value="ECO:0007669"/>
    <property type="project" value="UniProtKB-KW"/>
</dbReference>
<dbReference type="PANTHER" id="PTHR46797:SF23">
    <property type="entry name" value="HTH-TYPE TRANSCRIPTIONAL REGULATOR SUTR"/>
    <property type="match status" value="1"/>
</dbReference>
<dbReference type="Pfam" id="PF01381">
    <property type="entry name" value="HTH_3"/>
    <property type="match status" value="1"/>
</dbReference>
<dbReference type="InterPro" id="IPR010982">
    <property type="entry name" value="Lambda_DNA-bd_dom_sf"/>
</dbReference>
<keyword evidence="3" id="KW-0804">Transcription</keyword>
<dbReference type="Gene3D" id="1.10.260.40">
    <property type="entry name" value="lambda repressor-like DNA-binding domains"/>
    <property type="match status" value="1"/>
</dbReference>
<dbReference type="InterPro" id="IPR001387">
    <property type="entry name" value="Cro/C1-type_HTH"/>
</dbReference>
<evidence type="ECO:0000259" key="4">
    <source>
        <dbReference type="PROSITE" id="PS50943"/>
    </source>
</evidence>
<name>A0A9D1EX46_9BACT</name>
<evidence type="ECO:0000256" key="3">
    <source>
        <dbReference type="ARBA" id="ARBA00023163"/>
    </source>
</evidence>
<dbReference type="GO" id="GO:0003700">
    <property type="term" value="F:DNA-binding transcription factor activity"/>
    <property type="evidence" value="ECO:0007669"/>
    <property type="project" value="TreeGrafter"/>
</dbReference>
<accession>A0A9D1EX46</accession>
<evidence type="ECO:0000256" key="2">
    <source>
        <dbReference type="ARBA" id="ARBA00023125"/>
    </source>
</evidence>